<gene>
    <name evidence="2" type="ORF">A73_239</name>
</gene>
<feature type="transmembrane region" description="Helical" evidence="1">
    <location>
        <begin position="35"/>
        <end position="52"/>
    </location>
</feature>
<sequence length="53" mass="5490">MNTKFLKRVIAIWAGSVVVGAACVAADLKMVEAIIVAVPAGFLIGTAAARYIK</sequence>
<organism evidence="2 3">
    <name type="scientific">Escherichia phage A73</name>
    <dbReference type="NCBI Taxonomy" id="3003819"/>
    <lineage>
        <taxon>Viruses</taxon>
        <taxon>Duplodnaviria</taxon>
        <taxon>Heunggongvirae</taxon>
        <taxon>Uroviricota</taxon>
        <taxon>Caudoviricetes</taxon>
        <taxon>Vequintavirinae</taxon>
        <taxon>Septuagintavirus</taxon>
        <taxon>Septuagintavirus A73</taxon>
    </lineage>
</organism>
<protein>
    <recommendedName>
        <fullName evidence="4">Lipoprotein</fullName>
    </recommendedName>
</protein>
<proteinExistence type="predicted"/>
<evidence type="ECO:0000313" key="2">
    <source>
        <dbReference type="EMBL" id="WBF77715.1"/>
    </source>
</evidence>
<keyword evidence="1" id="KW-0472">Membrane</keyword>
<evidence type="ECO:0000256" key="1">
    <source>
        <dbReference type="SAM" id="Phobius"/>
    </source>
</evidence>
<keyword evidence="1" id="KW-0812">Transmembrane</keyword>
<dbReference type="Proteomes" id="UP001223579">
    <property type="component" value="Segment"/>
</dbReference>
<keyword evidence="3" id="KW-1185">Reference proteome</keyword>
<keyword evidence="1" id="KW-1133">Transmembrane helix</keyword>
<reference evidence="2 3" key="1">
    <citation type="submission" date="2022-11" db="EMBL/GenBank/DDBJ databases">
        <authorList>
            <person name="Cortes-Martin A."/>
            <person name="Buttimer C.T.H."/>
            <person name="Hill C."/>
        </authorList>
    </citation>
    <scope>NUCLEOTIDE SEQUENCE [LARGE SCALE GENOMIC DNA]</scope>
</reference>
<dbReference type="EMBL" id="OP778609">
    <property type="protein sequence ID" value="WBF77715.1"/>
    <property type="molecule type" value="Genomic_DNA"/>
</dbReference>
<accession>A0AAE9VXC9</accession>
<evidence type="ECO:0008006" key="4">
    <source>
        <dbReference type="Google" id="ProtNLM"/>
    </source>
</evidence>
<dbReference type="PROSITE" id="PS51257">
    <property type="entry name" value="PROKAR_LIPOPROTEIN"/>
    <property type="match status" value="1"/>
</dbReference>
<name>A0AAE9VXC9_9CAUD</name>
<evidence type="ECO:0000313" key="3">
    <source>
        <dbReference type="Proteomes" id="UP001223579"/>
    </source>
</evidence>